<dbReference type="GO" id="GO:0016887">
    <property type="term" value="F:ATP hydrolysis activity"/>
    <property type="evidence" value="ECO:0007669"/>
    <property type="project" value="InterPro"/>
</dbReference>
<dbReference type="GO" id="GO:0016020">
    <property type="term" value="C:membrane"/>
    <property type="evidence" value="ECO:0007669"/>
    <property type="project" value="InterPro"/>
</dbReference>
<dbReference type="Proteomes" id="UP000256779">
    <property type="component" value="Unassembled WGS sequence"/>
</dbReference>
<dbReference type="GO" id="GO:0005524">
    <property type="term" value="F:ATP binding"/>
    <property type="evidence" value="ECO:0007669"/>
    <property type="project" value="UniProtKB-KW"/>
</dbReference>
<keyword evidence="3" id="KW-0547">Nucleotide-binding</keyword>
<accession>A0A3D9L325</accession>
<dbReference type="AlphaFoldDB" id="A0A3D9L325"/>
<dbReference type="Pfam" id="PF14524">
    <property type="entry name" value="Wzt_C"/>
    <property type="match status" value="1"/>
</dbReference>
<keyword evidence="7" id="KW-1185">Reference proteome</keyword>
<evidence type="ECO:0000256" key="2">
    <source>
        <dbReference type="ARBA" id="ARBA00022448"/>
    </source>
</evidence>
<protein>
    <submittedName>
        <fullName evidence="6">Lipopolysaccharide transport system ATP-binding protein</fullName>
    </submittedName>
</protein>
<dbReference type="PANTHER" id="PTHR46743">
    <property type="entry name" value="TEICHOIC ACIDS EXPORT ATP-BINDING PROTEIN TAGH"/>
    <property type="match status" value="1"/>
</dbReference>
<evidence type="ECO:0000259" key="5">
    <source>
        <dbReference type="PROSITE" id="PS50893"/>
    </source>
</evidence>
<dbReference type="InterPro" id="IPR027417">
    <property type="entry name" value="P-loop_NTPase"/>
</dbReference>
<dbReference type="RefSeq" id="WP_115868077.1">
    <property type="nucleotide sequence ID" value="NZ_QREG01000008.1"/>
</dbReference>
<dbReference type="PANTHER" id="PTHR46743:SF2">
    <property type="entry name" value="TEICHOIC ACIDS EXPORT ATP-BINDING PROTEIN TAGH"/>
    <property type="match status" value="1"/>
</dbReference>
<dbReference type="Pfam" id="PF00005">
    <property type="entry name" value="ABC_tran"/>
    <property type="match status" value="1"/>
</dbReference>
<keyword evidence="4 6" id="KW-0067">ATP-binding</keyword>
<organism evidence="6 7">
    <name type="scientific">Marinoscillum furvescens DSM 4134</name>
    <dbReference type="NCBI Taxonomy" id="1122208"/>
    <lineage>
        <taxon>Bacteria</taxon>
        <taxon>Pseudomonadati</taxon>
        <taxon>Bacteroidota</taxon>
        <taxon>Cytophagia</taxon>
        <taxon>Cytophagales</taxon>
        <taxon>Reichenbachiellaceae</taxon>
        <taxon>Marinoscillum</taxon>
    </lineage>
</organism>
<comment type="similarity">
    <text evidence="1">Belongs to the ABC transporter superfamily.</text>
</comment>
<gene>
    <name evidence="6" type="ORF">C7460_108169</name>
</gene>
<sequence length="419" mass="46474">MSDPIIRVEGISKKYRLGEGKKKVDTFSERIKDALMYPINNFKKIKSLTKFSKEDDASVFWALKDINFEVNQGEVLGIIGHNGAGKSTLLKILSRITEPTEGRITIRGKVSSLLEVGTGFHPELTGRDNIYMNGTILGMRKWEIDKKFDEIVAFSGVEKHIDTPVKFYSSGMQVRLAFSVAAHLEPEILVIDEVLAVGDAEFQRKCLGKMEDVAGAGRTVLFVSHNMGAVEGLCKNGLLLSGGQVKFQSNVKDTIAYYRNLATIDNIDLVNRSDRKGGVDFKFEKVEFNEGNPVLTGKPLTVTIFFNARLDIRNLHVAMTICASFEDRLMVVDNSSQGAPLSVTAGKGKITIELEDLRLLPHKYEINLWAAQSKQVLDYVLGAASLNVQETDIYGTGITLNTKQHGYFASNRCKWEIVG</sequence>
<dbReference type="PROSITE" id="PS00211">
    <property type="entry name" value="ABC_TRANSPORTER_1"/>
    <property type="match status" value="1"/>
</dbReference>
<evidence type="ECO:0000256" key="3">
    <source>
        <dbReference type="ARBA" id="ARBA00022741"/>
    </source>
</evidence>
<dbReference type="InterPro" id="IPR003439">
    <property type="entry name" value="ABC_transporter-like_ATP-bd"/>
</dbReference>
<dbReference type="CDD" id="cd03220">
    <property type="entry name" value="ABC_KpsT_Wzt"/>
    <property type="match status" value="1"/>
</dbReference>
<evidence type="ECO:0000256" key="4">
    <source>
        <dbReference type="ARBA" id="ARBA00022840"/>
    </source>
</evidence>
<feature type="domain" description="ABC transporter" evidence="5">
    <location>
        <begin position="43"/>
        <end position="267"/>
    </location>
</feature>
<keyword evidence="2" id="KW-0813">Transport</keyword>
<dbReference type="SUPFAM" id="SSF52540">
    <property type="entry name" value="P-loop containing nucleoside triphosphate hydrolases"/>
    <property type="match status" value="1"/>
</dbReference>
<evidence type="ECO:0000313" key="6">
    <source>
        <dbReference type="EMBL" id="RED99547.1"/>
    </source>
</evidence>
<evidence type="ECO:0000256" key="1">
    <source>
        <dbReference type="ARBA" id="ARBA00005417"/>
    </source>
</evidence>
<dbReference type="OrthoDB" id="9785229at2"/>
<comment type="caution">
    <text evidence="6">The sequence shown here is derived from an EMBL/GenBank/DDBJ whole genome shotgun (WGS) entry which is preliminary data.</text>
</comment>
<dbReference type="InterPro" id="IPR003593">
    <property type="entry name" value="AAA+_ATPase"/>
</dbReference>
<dbReference type="SMART" id="SM00382">
    <property type="entry name" value="AAA"/>
    <property type="match status" value="1"/>
</dbReference>
<dbReference type="Gene3D" id="3.40.50.300">
    <property type="entry name" value="P-loop containing nucleotide triphosphate hydrolases"/>
    <property type="match status" value="1"/>
</dbReference>
<reference evidence="6 7" key="1">
    <citation type="submission" date="2018-07" db="EMBL/GenBank/DDBJ databases">
        <title>Genomic Encyclopedia of Type Strains, Phase IV (KMG-IV): sequencing the most valuable type-strain genomes for metagenomic binning, comparative biology and taxonomic classification.</title>
        <authorList>
            <person name="Goeker M."/>
        </authorList>
    </citation>
    <scope>NUCLEOTIDE SEQUENCE [LARGE SCALE GENOMIC DNA]</scope>
    <source>
        <strain evidence="6 7">DSM 4134</strain>
    </source>
</reference>
<dbReference type="EMBL" id="QREG01000008">
    <property type="protein sequence ID" value="RED99547.1"/>
    <property type="molecule type" value="Genomic_DNA"/>
</dbReference>
<dbReference type="InterPro" id="IPR015860">
    <property type="entry name" value="ABC_transpr_TagH-like"/>
</dbReference>
<evidence type="ECO:0000313" key="7">
    <source>
        <dbReference type="Proteomes" id="UP000256779"/>
    </source>
</evidence>
<name>A0A3D9L325_MARFU</name>
<dbReference type="InterPro" id="IPR017871">
    <property type="entry name" value="ABC_transporter-like_CS"/>
</dbReference>
<proteinExistence type="inferred from homology"/>
<dbReference type="InterPro" id="IPR029439">
    <property type="entry name" value="Wzt_C"/>
</dbReference>
<dbReference type="CDD" id="cd10147">
    <property type="entry name" value="Wzt_C-like"/>
    <property type="match status" value="1"/>
</dbReference>
<dbReference type="InterPro" id="IPR050683">
    <property type="entry name" value="Bact_Polysacc_Export_ATP-bd"/>
</dbReference>
<dbReference type="Gene3D" id="2.70.50.60">
    <property type="entry name" value="abc- transporter (atp binding component) like domain"/>
    <property type="match status" value="1"/>
</dbReference>
<dbReference type="PROSITE" id="PS50893">
    <property type="entry name" value="ABC_TRANSPORTER_2"/>
    <property type="match status" value="1"/>
</dbReference>
<dbReference type="GO" id="GO:0140359">
    <property type="term" value="F:ABC-type transporter activity"/>
    <property type="evidence" value="ECO:0007669"/>
    <property type="project" value="InterPro"/>
</dbReference>